<proteinExistence type="predicted"/>
<accession>A0ABP0KPE9</accession>
<feature type="non-terminal residue" evidence="2">
    <location>
        <position position="306"/>
    </location>
</feature>
<dbReference type="Proteomes" id="UP001642484">
    <property type="component" value="Unassembled WGS sequence"/>
</dbReference>
<gene>
    <name evidence="2" type="ORF">CCMP2556_LOCUS16985</name>
</gene>
<comment type="caution">
    <text evidence="2">The sequence shown here is derived from an EMBL/GenBank/DDBJ whole genome shotgun (WGS) entry which is preliminary data.</text>
</comment>
<organism evidence="2 3">
    <name type="scientific">Durusdinium trenchii</name>
    <dbReference type="NCBI Taxonomy" id="1381693"/>
    <lineage>
        <taxon>Eukaryota</taxon>
        <taxon>Sar</taxon>
        <taxon>Alveolata</taxon>
        <taxon>Dinophyceae</taxon>
        <taxon>Suessiales</taxon>
        <taxon>Symbiodiniaceae</taxon>
        <taxon>Durusdinium</taxon>
    </lineage>
</organism>
<protein>
    <submittedName>
        <fullName evidence="2">Uncharacterized protein</fullName>
    </submittedName>
</protein>
<name>A0ABP0KPE9_9DINO</name>
<feature type="region of interest" description="Disordered" evidence="1">
    <location>
        <begin position="271"/>
        <end position="290"/>
    </location>
</feature>
<dbReference type="EMBL" id="CAXAMN010009247">
    <property type="protein sequence ID" value="CAK9028100.1"/>
    <property type="molecule type" value="Genomic_DNA"/>
</dbReference>
<evidence type="ECO:0000313" key="3">
    <source>
        <dbReference type="Proteomes" id="UP001642484"/>
    </source>
</evidence>
<evidence type="ECO:0000313" key="2">
    <source>
        <dbReference type="EMBL" id="CAK9028100.1"/>
    </source>
</evidence>
<feature type="compositionally biased region" description="Acidic residues" evidence="1">
    <location>
        <begin position="276"/>
        <end position="290"/>
    </location>
</feature>
<reference evidence="2 3" key="1">
    <citation type="submission" date="2024-02" db="EMBL/GenBank/DDBJ databases">
        <authorList>
            <person name="Chen Y."/>
            <person name="Shah S."/>
            <person name="Dougan E. K."/>
            <person name="Thang M."/>
            <person name="Chan C."/>
        </authorList>
    </citation>
    <scope>NUCLEOTIDE SEQUENCE [LARGE SCALE GENOMIC DNA]</scope>
</reference>
<sequence length="306" mass="33722">DDPCLRATCKTRALDDSGIWKRALETSKPSVTQSDSSGLGTGIGLLGLGDQDYAVGQELFKQFANGKSFADKMAGEWRDAHSDVKACSALDLPSVNIPRQCSSFCVTTALEEHGVDRELFNQVRGLLLHVNRAMQDLYKAMRKQITGSIRHPLLFIRAITEERSTTLGWLLTRAVFKPKAIDGIALKVPLPDLKPLCEVELADVAVENSEYCLPNFVCIDEISFTAALMKQRLPGSALEYCYNPPYDLDCAKPLTKLVLTKPINWIGGDTFSSHDSDDDGDDTNAKTEEEELCEIDSMLDELLSSL</sequence>
<feature type="non-terminal residue" evidence="2">
    <location>
        <position position="1"/>
    </location>
</feature>
<keyword evidence="3" id="KW-1185">Reference proteome</keyword>
<evidence type="ECO:0000256" key="1">
    <source>
        <dbReference type="SAM" id="MobiDB-lite"/>
    </source>
</evidence>